<dbReference type="GO" id="GO:0019433">
    <property type="term" value="P:triglyceride catabolic process"/>
    <property type="evidence" value="ECO:0007669"/>
    <property type="project" value="TreeGrafter"/>
</dbReference>
<dbReference type="InterPro" id="IPR002641">
    <property type="entry name" value="PNPLA_dom"/>
</dbReference>
<gene>
    <name evidence="5" type="ORF">Y1Q_0014920</name>
</gene>
<evidence type="ECO:0000256" key="2">
    <source>
        <dbReference type="PROSITE-ProRule" id="PRU01161"/>
    </source>
</evidence>
<evidence type="ECO:0000313" key="6">
    <source>
        <dbReference type="Proteomes" id="UP000050525"/>
    </source>
</evidence>
<feature type="active site" description="Nucleophile" evidence="2">
    <location>
        <position position="110"/>
    </location>
</feature>
<feature type="short sequence motif" description="GXSXG" evidence="2">
    <location>
        <begin position="108"/>
        <end position="112"/>
    </location>
</feature>
<keyword evidence="6" id="KW-1185">Reference proteome</keyword>
<feature type="active site" description="Nucleophile" evidence="2">
    <location>
        <position position="365"/>
    </location>
</feature>
<dbReference type="EMBL" id="AKHW03003787">
    <property type="protein sequence ID" value="KYO33122.1"/>
    <property type="molecule type" value="Genomic_DNA"/>
</dbReference>
<dbReference type="GO" id="GO:0004806">
    <property type="term" value="F:triacylglycerol lipase activity"/>
    <property type="evidence" value="ECO:0007669"/>
    <property type="project" value="TreeGrafter"/>
</dbReference>
<dbReference type="PROSITE" id="PS51635">
    <property type="entry name" value="PNPLA"/>
    <property type="match status" value="2"/>
</dbReference>
<feature type="transmembrane region" description="Helical" evidence="3">
    <location>
        <begin position="21"/>
        <end position="47"/>
    </location>
</feature>
<dbReference type="Proteomes" id="UP000050525">
    <property type="component" value="Unassembled WGS sequence"/>
</dbReference>
<comment type="caution">
    <text evidence="2">Lacks conserved residue(s) required for the propagation of feature annotation.</text>
</comment>
<feature type="active site" description="Proton acceptor" evidence="2">
    <location>
        <position position="484"/>
    </location>
</feature>
<feature type="short sequence motif" description="DGA/G" evidence="2">
    <location>
        <begin position="229"/>
        <end position="231"/>
    </location>
</feature>
<dbReference type="GO" id="GO:0005737">
    <property type="term" value="C:cytoplasm"/>
    <property type="evidence" value="ECO:0007669"/>
    <property type="project" value="TreeGrafter"/>
</dbReference>
<dbReference type="GO" id="GO:0005811">
    <property type="term" value="C:lipid droplet"/>
    <property type="evidence" value="ECO:0007669"/>
    <property type="project" value="TreeGrafter"/>
</dbReference>
<keyword evidence="1 2" id="KW-0443">Lipid metabolism</keyword>
<name>A0A151N8G6_ALLMI</name>
<keyword evidence="2" id="KW-0378">Hydrolase</keyword>
<feature type="transmembrane region" description="Helical" evidence="3">
    <location>
        <begin position="59"/>
        <end position="84"/>
    </location>
</feature>
<evidence type="ECO:0000256" key="3">
    <source>
        <dbReference type="SAM" id="Phobius"/>
    </source>
</evidence>
<evidence type="ECO:0000259" key="4">
    <source>
        <dbReference type="PROSITE" id="PS51635"/>
    </source>
</evidence>
<protein>
    <submittedName>
        <fullName evidence="5">Patatin-like phospholipase domain-containing protein 1</fullName>
    </submittedName>
</protein>
<evidence type="ECO:0000313" key="5">
    <source>
        <dbReference type="EMBL" id="KYO33122.1"/>
    </source>
</evidence>
<feature type="domain" description="PNPLA" evidence="4">
    <location>
        <begin position="73"/>
        <end position="242"/>
    </location>
</feature>
<dbReference type="InterPro" id="IPR033562">
    <property type="entry name" value="PLPL"/>
</dbReference>
<keyword evidence="2" id="KW-0442">Lipid degradation</keyword>
<accession>A0A151N8G6</accession>
<dbReference type="GO" id="GO:0016020">
    <property type="term" value="C:membrane"/>
    <property type="evidence" value="ECO:0007669"/>
    <property type="project" value="TreeGrafter"/>
</dbReference>
<feature type="domain" description="PNPLA" evidence="4">
    <location>
        <begin position="328"/>
        <end position="497"/>
    </location>
</feature>
<dbReference type="GO" id="GO:0055088">
    <property type="term" value="P:lipid homeostasis"/>
    <property type="evidence" value="ECO:0007669"/>
    <property type="project" value="TreeGrafter"/>
</dbReference>
<keyword evidence="3" id="KW-0812">Transmembrane</keyword>
<evidence type="ECO:0000256" key="1">
    <source>
        <dbReference type="ARBA" id="ARBA00023098"/>
    </source>
</evidence>
<dbReference type="AlphaFoldDB" id="A0A151N8G6"/>
<dbReference type="Pfam" id="PF01734">
    <property type="entry name" value="Patatin"/>
    <property type="match status" value="2"/>
</dbReference>
<sequence length="625" mass="69647">MPEVTGEALGHWMKTRMPEEAVICNCFIPGLYGWILPSCGGVLKGIFRPNSGQQSVLRAGAYLLSTLLCLCYTLIQSCGFLMFYQMGVMKALQELAPEILRSASKIYGTSSGALIATLVTCGCEIDAVVGYMTDTVKNMEGSILRYLYPNNGVILNIQKALEKCLPDNAHQLASRRLHIFLTQVSGLQNVVVSEFSSKEEIIQAVSCSCFIPVYNGYIPPSFQGVRYIDGAFSSPKALFHKTMITVSGFAFDNDICPRDNPGTYLSVYMLQQLFQMSPENLKRMVYCFFPPSRLVVHEFILQGYHDAGFYLERNREFGIDYLARNATLPLASCGFLIVYELGVVKALWELAPEILRSATKIYGSSSGSIVASIVTCGCELDAVFEDCCTIVKEVRNVMLGPISPNVDLLLKLQKLLYKALPDNAHQLASGRLHVLLTRVSDRQSVVVSDFGSKEEVIQAVICSCFIPAYTGYIPPSFQGVHYIDGNFSSPEPSFYTKTMIIVSALAFDNDICPRDKPGTFFSFYSFQQQFQIQLENLHRVVCCFFPPSYPVVHEFFLKGYHDAGFYLERNREFGIHFLANSVTLPLARLHQTPWSDEWGGEWKRGLNAAAAPMLGPSMPFLYPAK</sequence>
<feature type="active site" description="Proton acceptor" evidence="2">
    <location>
        <position position="229"/>
    </location>
</feature>
<feature type="short sequence motif" description="GXSXG" evidence="2">
    <location>
        <begin position="363"/>
        <end position="367"/>
    </location>
</feature>
<reference evidence="5 6" key="1">
    <citation type="journal article" date="2012" name="Genome Biol.">
        <title>Sequencing three crocodilian genomes to illuminate the evolution of archosaurs and amniotes.</title>
        <authorList>
            <person name="St John J.A."/>
            <person name="Braun E.L."/>
            <person name="Isberg S.R."/>
            <person name="Miles L.G."/>
            <person name="Chong A.Y."/>
            <person name="Gongora J."/>
            <person name="Dalzell P."/>
            <person name="Moran C."/>
            <person name="Bed'hom B."/>
            <person name="Abzhanov A."/>
            <person name="Burgess S.C."/>
            <person name="Cooksey A.M."/>
            <person name="Castoe T.A."/>
            <person name="Crawford N.G."/>
            <person name="Densmore L.D."/>
            <person name="Drew J.C."/>
            <person name="Edwards S.V."/>
            <person name="Faircloth B.C."/>
            <person name="Fujita M.K."/>
            <person name="Greenwold M.J."/>
            <person name="Hoffmann F.G."/>
            <person name="Howard J.M."/>
            <person name="Iguchi T."/>
            <person name="Janes D.E."/>
            <person name="Khan S.Y."/>
            <person name="Kohno S."/>
            <person name="de Koning A.J."/>
            <person name="Lance S.L."/>
            <person name="McCarthy F.M."/>
            <person name="McCormack J.E."/>
            <person name="Merchant M.E."/>
            <person name="Peterson D.G."/>
            <person name="Pollock D.D."/>
            <person name="Pourmand N."/>
            <person name="Raney B.J."/>
            <person name="Roessler K.A."/>
            <person name="Sanford J.R."/>
            <person name="Sawyer R.H."/>
            <person name="Schmidt C.J."/>
            <person name="Triplett E.W."/>
            <person name="Tuberville T.D."/>
            <person name="Venegas-Anaya M."/>
            <person name="Howard J.T."/>
            <person name="Jarvis E.D."/>
            <person name="Guillette L.J.Jr."/>
            <person name="Glenn T.C."/>
            <person name="Green R.E."/>
            <person name="Ray D.A."/>
        </authorList>
    </citation>
    <scope>NUCLEOTIDE SEQUENCE [LARGE SCALE GENOMIC DNA]</scope>
    <source>
        <strain evidence="5">KSC_2009_1</strain>
    </source>
</reference>
<dbReference type="SUPFAM" id="SSF52151">
    <property type="entry name" value="FabD/lysophospholipase-like"/>
    <property type="match status" value="2"/>
</dbReference>
<dbReference type="PANTHER" id="PTHR12406">
    <property type="entry name" value="CALCIUM-INDEPENDENT PHOSPHOLIPASE A2 IPLA2 -RELATED"/>
    <property type="match status" value="1"/>
</dbReference>
<dbReference type="Gene3D" id="3.40.1090.10">
    <property type="entry name" value="Cytosolic phospholipase A2 catalytic domain"/>
    <property type="match status" value="2"/>
</dbReference>
<dbReference type="InterPro" id="IPR016035">
    <property type="entry name" value="Acyl_Trfase/lysoPLipase"/>
</dbReference>
<keyword evidence="3" id="KW-1133">Transmembrane helix</keyword>
<dbReference type="STRING" id="8496.A0A151N8G6"/>
<comment type="caution">
    <text evidence="5">The sequence shown here is derived from an EMBL/GenBank/DDBJ whole genome shotgun (WGS) entry which is preliminary data.</text>
</comment>
<organism evidence="5 6">
    <name type="scientific">Alligator mississippiensis</name>
    <name type="common">American alligator</name>
    <dbReference type="NCBI Taxonomy" id="8496"/>
    <lineage>
        <taxon>Eukaryota</taxon>
        <taxon>Metazoa</taxon>
        <taxon>Chordata</taxon>
        <taxon>Craniata</taxon>
        <taxon>Vertebrata</taxon>
        <taxon>Euteleostomi</taxon>
        <taxon>Archelosauria</taxon>
        <taxon>Archosauria</taxon>
        <taxon>Crocodylia</taxon>
        <taxon>Alligatoridae</taxon>
        <taxon>Alligatorinae</taxon>
        <taxon>Alligator</taxon>
    </lineage>
</organism>
<keyword evidence="3" id="KW-0472">Membrane</keyword>
<proteinExistence type="predicted"/>
<dbReference type="PANTHER" id="PTHR12406:SF23">
    <property type="entry name" value="OMEGA-HYDROXYCERAMIDE TRANSACYLASE"/>
    <property type="match status" value="1"/>
</dbReference>